<evidence type="ECO:0000313" key="1">
    <source>
        <dbReference type="EMBL" id="CAF2148422.1"/>
    </source>
</evidence>
<protein>
    <submittedName>
        <fullName evidence="1">(rape) hypothetical protein</fullName>
    </submittedName>
</protein>
<name>A0A816XK58_BRANA</name>
<proteinExistence type="predicted"/>
<reference evidence="1" key="1">
    <citation type="submission" date="2021-01" db="EMBL/GenBank/DDBJ databases">
        <authorList>
            <consortium name="Genoscope - CEA"/>
            <person name="William W."/>
        </authorList>
    </citation>
    <scope>NUCLEOTIDE SEQUENCE</scope>
</reference>
<dbReference type="Proteomes" id="UP001295469">
    <property type="component" value="Chromosome A01"/>
</dbReference>
<dbReference type="EMBL" id="HG994355">
    <property type="protein sequence ID" value="CAF2148422.1"/>
    <property type="molecule type" value="Genomic_DNA"/>
</dbReference>
<dbReference type="AlphaFoldDB" id="A0A816XK58"/>
<gene>
    <name evidence="1" type="ORF">DARMORV10_A01P10470.1</name>
</gene>
<organism evidence="1">
    <name type="scientific">Brassica napus</name>
    <name type="common">Rape</name>
    <dbReference type="NCBI Taxonomy" id="3708"/>
    <lineage>
        <taxon>Eukaryota</taxon>
        <taxon>Viridiplantae</taxon>
        <taxon>Streptophyta</taxon>
        <taxon>Embryophyta</taxon>
        <taxon>Tracheophyta</taxon>
        <taxon>Spermatophyta</taxon>
        <taxon>Magnoliopsida</taxon>
        <taxon>eudicotyledons</taxon>
        <taxon>Gunneridae</taxon>
        <taxon>Pentapetalae</taxon>
        <taxon>rosids</taxon>
        <taxon>malvids</taxon>
        <taxon>Brassicales</taxon>
        <taxon>Brassicaceae</taxon>
        <taxon>Brassiceae</taxon>
        <taxon>Brassica</taxon>
    </lineage>
</organism>
<sequence length="42" mass="4853">MVSELQSIHGSYFFFFFSRASAYCLKQGKKSFVFSVKPLLLL</sequence>
<accession>A0A816XK58</accession>